<evidence type="ECO:0000259" key="4">
    <source>
        <dbReference type="PROSITE" id="PS50043"/>
    </source>
</evidence>
<keyword evidence="2" id="KW-0238">DNA-binding</keyword>
<dbReference type="RefSeq" id="WP_344416285.1">
    <property type="nucleotide sequence ID" value="NZ_BAAANN010000007.1"/>
</dbReference>
<dbReference type="Pfam" id="PF00196">
    <property type="entry name" value="GerE"/>
    <property type="match status" value="1"/>
</dbReference>
<sequence length="483" mass="51486">MAGAQELIAEAHHAWKSGDGERARALTERAIHAGDERESRAGLARLRGLVELYGGDQAAAQENLELAAEALSETEPGQAAGLLFMAADAASHRGRVDEAVEYVRRVRAPGYRRFGEWFAASLCGELAAGPWQVLDGAPPELDERNAHRWVLSMAISRHGPYPGAARAFGVVAVERLDAYGIGAMGTVVLTWLAELELRLGHLVDAHAHAGEALTRATAMSLSATATDAHALLAHLAAITGADRQCRHHAEFALRTAAVTHNDLAAARANWALGCLHLAHGEFSEAAERLRRLPHPAIAAAAVADRVEALVRCGEAGEARAVLGEFTGDPAALASCRAQLPAEEPETQFTLALSTPDSELRTFDRARTRLRYGRWLRRERRVAEAVTQLRAALEAFQGLGAAPWTGAAAAELRAAGARAGDTTAHPLTAQEREVARLAASGLSNKEIGARLFISPRTVGYHLYKIFPKLGIANRAQLRGTALAG</sequence>
<evidence type="ECO:0000313" key="5">
    <source>
        <dbReference type="EMBL" id="GAA1952282.1"/>
    </source>
</evidence>
<dbReference type="CDD" id="cd06170">
    <property type="entry name" value="LuxR_C_like"/>
    <property type="match status" value="1"/>
</dbReference>
<dbReference type="Gene3D" id="1.10.10.10">
    <property type="entry name" value="Winged helix-like DNA-binding domain superfamily/Winged helix DNA-binding domain"/>
    <property type="match status" value="1"/>
</dbReference>
<dbReference type="SMART" id="SM00421">
    <property type="entry name" value="HTH_LUXR"/>
    <property type="match status" value="1"/>
</dbReference>
<dbReference type="InterPro" id="IPR036388">
    <property type="entry name" value="WH-like_DNA-bd_sf"/>
</dbReference>
<proteinExistence type="predicted"/>
<organism evidence="5 6">
    <name type="scientific">Amycolatopsis minnesotensis</name>
    <dbReference type="NCBI Taxonomy" id="337894"/>
    <lineage>
        <taxon>Bacteria</taxon>
        <taxon>Bacillati</taxon>
        <taxon>Actinomycetota</taxon>
        <taxon>Actinomycetes</taxon>
        <taxon>Pseudonocardiales</taxon>
        <taxon>Pseudonocardiaceae</taxon>
        <taxon>Amycolatopsis</taxon>
    </lineage>
</organism>
<dbReference type="SUPFAM" id="SSF46894">
    <property type="entry name" value="C-terminal effector domain of the bipartite response regulators"/>
    <property type="match status" value="1"/>
</dbReference>
<dbReference type="PANTHER" id="PTHR44688">
    <property type="entry name" value="DNA-BINDING TRANSCRIPTIONAL ACTIVATOR DEVR_DOSR"/>
    <property type="match status" value="1"/>
</dbReference>
<keyword evidence="1" id="KW-0805">Transcription regulation</keyword>
<evidence type="ECO:0000313" key="6">
    <source>
        <dbReference type="Proteomes" id="UP001501116"/>
    </source>
</evidence>
<evidence type="ECO:0000256" key="1">
    <source>
        <dbReference type="ARBA" id="ARBA00023015"/>
    </source>
</evidence>
<accession>A0ABP5BVM0</accession>
<dbReference type="SUPFAM" id="SSF81901">
    <property type="entry name" value="HCP-like"/>
    <property type="match status" value="1"/>
</dbReference>
<evidence type="ECO:0000256" key="2">
    <source>
        <dbReference type="ARBA" id="ARBA00023125"/>
    </source>
</evidence>
<dbReference type="InterPro" id="IPR016032">
    <property type="entry name" value="Sig_transdc_resp-reg_C-effctor"/>
</dbReference>
<comment type="caution">
    <text evidence="5">The sequence shown here is derived from an EMBL/GenBank/DDBJ whole genome shotgun (WGS) entry which is preliminary data.</text>
</comment>
<keyword evidence="3" id="KW-0804">Transcription</keyword>
<dbReference type="EMBL" id="BAAANN010000007">
    <property type="protein sequence ID" value="GAA1952282.1"/>
    <property type="molecule type" value="Genomic_DNA"/>
</dbReference>
<reference evidence="6" key="1">
    <citation type="journal article" date="2019" name="Int. J. Syst. Evol. Microbiol.">
        <title>The Global Catalogue of Microorganisms (GCM) 10K type strain sequencing project: providing services to taxonomists for standard genome sequencing and annotation.</title>
        <authorList>
            <consortium name="The Broad Institute Genomics Platform"/>
            <consortium name="The Broad Institute Genome Sequencing Center for Infectious Disease"/>
            <person name="Wu L."/>
            <person name="Ma J."/>
        </authorList>
    </citation>
    <scope>NUCLEOTIDE SEQUENCE [LARGE SCALE GENOMIC DNA]</scope>
    <source>
        <strain evidence="6">JCM 14545</strain>
    </source>
</reference>
<protein>
    <recommendedName>
        <fullName evidence="4">HTH luxR-type domain-containing protein</fullName>
    </recommendedName>
</protein>
<keyword evidence="6" id="KW-1185">Reference proteome</keyword>
<gene>
    <name evidence="5" type="ORF">GCM10009754_21530</name>
</gene>
<feature type="domain" description="HTH luxR-type" evidence="4">
    <location>
        <begin position="419"/>
        <end position="483"/>
    </location>
</feature>
<dbReference type="PROSITE" id="PS50043">
    <property type="entry name" value="HTH_LUXR_2"/>
    <property type="match status" value="1"/>
</dbReference>
<dbReference type="Proteomes" id="UP001501116">
    <property type="component" value="Unassembled WGS sequence"/>
</dbReference>
<name>A0ABP5BVM0_9PSEU</name>
<evidence type="ECO:0000256" key="3">
    <source>
        <dbReference type="ARBA" id="ARBA00023163"/>
    </source>
</evidence>
<dbReference type="InterPro" id="IPR000792">
    <property type="entry name" value="Tscrpt_reg_LuxR_C"/>
</dbReference>
<dbReference type="PRINTS" id="PR00038">
    <property type="entry name" value="HTHLUXR"/>
</dbReference>
<dbReference type="PANTHER" id="PTHR44688:SF16">
    <property type="entry name" value="DNA-BINDING TRANSCRIPTIONAL ACTIVATOR DEVR_DOSR"/>
    <property type="match status" value="1"/>
</dbReference>